<comment type="similarity">
    <text evidence="1">Belongs to the universal stress protein A family.</text>
</comment>
<dbReference type="PANTHER" id="PTHR46268">
    <property type="entry name" value="STRESS RESPONSE PROTEIN NHAX"/>
    <property type="match status" value="1"/>
</dbReference>
<sequence>MDMIKDLVLPLTDTPGDANALDAALILADYTQAHLTVVGTIYLPSPAYGAWGMTLDASSMQRVHTEARAMAEAQAAQLRERLNREAVSSELRLVETLVPNSQRKALLHARYADLVVMTSAEDGTGGSPSVHAFFSTMLLESGRPVLVVPPSCRLKMPPRHIVVAWRPTREATNALHAAMPLLRTAQTVDVLEIESGPEERSEDGEQPGADIATHLARHDLKVRVVVKQQHGDPVATALLRHCNESDAELLVAGGYGGSRFREWMLGGTTRQLLQFAHLPVFFSH</sequence>
<accession>A0A514BSP0</accession>
<protein>
    <submittedName>
        <fullName evidence="3">Universal stress protein</fullName>
    </submittedName>
</protein>
<reference evidence="3 4" key="1">
    <citation type="submission" date="2019-06" db="EMBL/GenBank/DDBJ databases">
        <title>Lysobacter alkalisoli sp. nov. isolated from saline-alkali soil.</title>
        <authorList>
            <person name="Sun J.-Q."/>
            <person name="Xu L."/>
        </authorList>
    </citation>
    <scope>NUCLEOTIDE SEQUENCE [LARGE SCALE GENOMIC DNA]</scope>
    <source>
        <strain evidence="3 4">SJ-36</strain>
    </source>
</reference>
<dbReference type="InterPro" id="IPR006016">
    <property type="entry name" value="UspA"/>
</dbReference>
<dbReference type="EMBL" id="CP041242">
    <property type="protein sequence ID" value="QDH70039.1"/>
    <property type="molecule type" value="Genomic_DNA"/>
</dbReference>
<dbReference type="CDD" id="cd00293">
    <property type="entry name" value="USP-like"/>
    <property type="match status" value="1"/>
</dbReference>
<name>A0A514BSP0_9GAMM</name>
<dbReference type="OrthoDB" id="9804721at2"/>
<keyword evidence="4" id="KW-1185">Reference proteome</keyword>
<gene>
    <name evidence="3" type="ORF">FKV23_07960</name>
</gene>
<dbReference type="SUPFAM" id="SSF52402">
    <property type="entry name" value="Adenine nucleotide alpha hydrolases-like"/>
    <property type="match status" value="2"/>
</dbReference>
<dbReference type="KEGG" id="lyj:FKV23_07960"/>
<organism evidence="3 4">
    <name type="scientific">Marilutibacter alkalisoli</name>
    <dbReference type="NCBI Taxonomy" id="2591633"/>
    <lineage>
        <taxon>Bacteria</taxon>
        <taxon>Pseudomonadati</taxon>
        <taxon>Pseudomonadota</taxon>
        <taxon>Gammaproteobacteria</taxon>
        <taxon>Lysobacterales</taxon>
        <taxon>Lysobacteraceae</taxon>
        <taxon>Marilutibacter</taxon>
    </lineage>
</organism>
<evidence type="ECO:0000259" key="2">
    <source>
        <dbReference type="Pfam" id="PF00582"/>
    </source>
</evidence>
<dbReference type="AlphaFoldDB" id="A0A514BSP0"/>
<dbReference type="Proteomes" id="UP000317199">
    <property type="component" value="Chromosome"/>
</dbReference>
<evidence type="ECO:0000313" key="4">
    <source>
        <dbReference type="Proteomes" id="UP000317199"/>
    </source>
</evidence>
<dbReference type="PANTHER" id="PTHR46268:SF15">
    <property type="entry name" value="UNIVERSAL STRESS PROTEIN HP_0031"/>
    <property type="match status" value="1"/>
</dbReference>
<dbReference type="Gene3D" id="3.40.50.12370">
    <property type="match status" value="1"/>
</dbReference>
<proteinExistence type="inferred from homology"/>
<evidence type="ECO:0000256" key="1">
    <source>
        <dbReference type="ARBA" id="ARBA00008791"/>
    </source>
</evidence>
<evidence type="ECO:0000313" key="3">
    <source>
        <dbReference type="EMBL" id="QDH70039.1"/>
    </source>
</evidence>
<feature type="domain" description="UspA" evidence="2">
    <location>
        <begin position="159"/>
        <end position="281"/>
    </location>
</feature>
<dbReference type="Pfam" id="PF00582">
    <property type="entry name" value="Usp"/>
    <property type="match status" value="1"/>
</dbReference>